<accession>A0A835L1F5</accession>
<evidence type="ECO:0000256" key="3">
    <source>
        <dbReference type="PROSITE-ProRule" id="PRU10055"/>
    </source>
</evidence>
<evidence type="ECO:0000256" key="2">
    <source>
        <dbReference type="ARBA" id="ARBA00023295"/>
    </source>
</evidence>
<gene>
    <name evidence="6" type="ORF">HW555_014479</name>
</gene>
<dbReference type="Proteomes" id="UP000648187">
    <property type="component" value="Unassembled WGS sequence"/>
</dbReference>
<evidence type="ECO:0000256" key="1">
    <source>
        <dbReference type="ARBA" id="ARBA00022801"/>
    </source>
</evidence>
<proteinExistence type="inferred from homology"/>
<dbReference type="InterPro" id="IPR033132">
    <property type="entry name" value="GH_1_N_CS"/>
</dbReference>
<dbReference type="AlphaFoldDB" id="A0A835L1F5"/>
<keyword evidence="7" id="KW-1185">Reference proteome</keyword>
<dbReference type="GO" id="GO:0016052">
    <property type="term" value="P:carbohydrate catabolic process"/>
    <property type="evidence" value="ECO:0007669"/>
    <property type="project" value="TreeGrafter"/>
</dbReference>
<dbReference type="PROSITE" id="PS00653">
    <property type="entry name" value="GLYCOSYL_HYDROL_F1_2"/>
    <property type="match status" value="1"/>
</dbReference>
<dbReference type="PRINTS" id="PR00131">
    <property type="entry name" value="GLHYDRLASE1"/>
</dbReference>
<feature type="active site" description="Nucleophile" evidence="3">
    <location>
        <position position="373"/>
    </location>
</feature>
<reference evidence="6" key="1">
    <citation type="submission" date="2020-08" db="EMBL/GenBank/DDBJ databases">
        <title>Spodoptera exigua strain:BAW_Kor-Di-RS1 Genome sequencing and assembly.</title>
        <authorList>
            <person name="Kim J."/>
            <person name="Nam H.Y."/>
            <person name="Kwon M."/>
            <person name="Choi J.H."/>
            <person name="Cho S.R."/>
            <person name="Kim G.-H."/>
        </authorList>
    </citation>
    <scope>NUCLEOTIDE SEQUENCE</scope>
    <source>
        <strain evidence="6">BAW_Kor-Di-RS1</strain>
        <tissue evidence="6">Whole-body</tissue>
    </source>
</reference>
<protein>
    <recommendedName>
        <fullName evidence="8">6-phospho-beta-glucosidase</fullName>
    </recommendedName>
</protein>
<dbReference type="InterPro" id="IPR001360">
    <property type="entry name" value="Glyco_hydro_1"/>
</dbReference>
<dbReference type="GO" id="GO:0008422">
    <property type="term" value="F:beta-glucosidase activity"/>
    <property type="evidence" value="ECO:0007669"/>
    <property type="project" value="TreeGrafter"/>
</dbReference>
<dbReference type="PANTHER" id="PTHR10353:SF85">
    <property type="entry name" value="ARYL-PHOSPHO-BETA-D-GLUCOSIDASE BGLA"/>
    <property type="match status" value="1"/>
</dbReference>
<dbReference type="SUPFAM" id="SSF51445">
    <property type="entry name" value="(Trans)glycosidases"/>
    <property type="match status" value="1"/>
</dbReference>
<dbReference type="NCBIfam" id="NF007154">
    <property type="entry name" value="PRK09589.1"/>
    <property type="match status" value="1"/>
</dbReference>
<keyword evidence="2 5" id="KW-0326">Glycosidase</keyword>
<dbReference type="Pfam" id="PF00232">
    <property type="entry name" value="Glyco_hydro_1"/>
    <property type="match status" value="1"/>
</dbReference>
<keyword evidence="1 5" id="KW-0378">Hydrolase</keyword>
<organism evidence="6 7">
    <name type="scientific">Spodoptera exigua</name>
    <name type="common">Beet armyworm</name>
    <name type="synonym">Noctua fulgens</name>
    <dbReference type="NCBI Taxonomy" id="7107"/>
    <lineage>
        <taxon>Eukaryota</taxon>
        <taxon>Metazoa</taxon>
        <taxon>Ecdysozoa</taxon>
        <taxon>Arthropoda</taxon>
        <taxon>Hexapoda</taxon>
        <taxon>Insecta</taxon>
        <taxon>Pterygota</taxon>
        <taxon>Neoptera</taxon>
        <taxon>Endopterygota</taxon>
        <taxon>Lepidoptera</taxon>
        <taxon>Glossata</taxon>
        <taxon>Ditrysia</taxon>
        <taxon>Noctuoidea</taxon>
        <taxon>Noctuidae</taxon>
        <taxon>Amphipyrinae</taxon>
        <taxon>Spodoptera</taxon>
    </lineage>
</organism>
<evidence type="ECO:0000313" key="7">
    <source>
        <dbReference type="Proteomes" id="UP000648187"/>
    </source>
</evidence>
<evidence type="ECO:0000256" key="4">
    <source>
        <dbReference type="RuleBase" id="RU003690"/>
    </source>
</evidence>
<comment type="caution">
    <text evidence="6">The sequence shown here is derived from an EMBL/GenBank/DDBJ whole genome shotgun (WGS) entry which is preliminary data.</text>
</comment>
<dbReference type="PROSITE" id="PS00572">
    <property type="entry name" value="GLYCOSYL_HYDROL_F1_1"/>
    <property type="match status" value="1"/>
</dbReference>
<dbReference type="InterPro" id="IPR018120">
    <property type="entry name" value="Glyco_hydro_1_AS"/>
</dbReference>
<evidence type="ECO:0000313" key="6">
    <source>
        <dbReference type="EMBL" id="KAF9404170.1"/>
    </source>
</evidence>
<dbReference type="EMBL" id="JACKWZ010001060">
    <property type="protein sequence ID" value="KAF9404170.1"/>
    <property type="molecule type" value="Genomic_DNA"/>
</dbReference>
<dbReference type="FunFam" id="3.20.20.80:FF:000004">
    <property type="entry name" value="Beta-glucosidase 6-phospho-beta-glucosidase"/>
    <property type="match status" value="1"/>
</dbReference>
<dbReference type="GO" id="GO:0005829">
    <property type="term" value="C:cytosol"/>
    <property type="evidence" value="ECO:0007669"/>
    <property type="project" value="TreeGrafter"/>
</dbReference>
<dbReference type="InterPro" id="IPR017853">
    <property type="entry name" value="GH"/>
</dbReference>
<evidence type="ECO:0008006" key="8">
    <source>
        <dbReference type="Google" id="ProtNLM"/>
    </source>
</evidence>
<name>A0A835L1F5_SPOEX</name>
<comment type="similarity">
    <text evidence="4">Belongs to the glycosyl hydrolase 1 family.</text>
</comment>
<dbReference type="Gene3D" id="3.20.20.80">
    <property type="entry name" value="Glycosidases"/>
    <property type="match status" value="1"/>
</dbReference>
<evidence type="ECO:0000256" key="5">
    <source>
        <dbReference type="RuleBase" id="RU004468"/>
    </source>
</evidence>
<dbReference type="PANTHER" id="PTHR10353">
    <property type="entry name" value="GLYCOSYL HYDROLASE"/>
    <property type="match status" value="1"/>
</dbReference>
<sequence>MRDNFLWGGAVAAHQVEGAWNQDGKGVSIADVMTAGSKDHAREITNGVLEGKFYPNHEAIRFYENYQADVKLFAEMGFKCLRTSIAWTRIFPNGDENEPNEAGLLFYDKLFDELLKHGIEPVITLSHFEMPYHLVKTYGGWRNRQLIDFFTRFAETVMERYKDKVTYWMTFNEINNQRILENPIYSFTNSGILYEDGEDKLKTMYQAAHYQFTASAITVAKGKKINPNFQIGCMLAATPNYPLTSDPEDILAAQREDDKQLFFTDVQVRGNYPRWAIKEWESLGYKLDITETDLADLKVGTVDYIGISYYLSNTISTRPEAVRLEDDLLGDSSLVENPYVNMTEWGWSVDPAGLRYYLNMLSNRYECPIFIVENGFGYADQLIGTHVHDVERIEFLSQHIKEMKKAIDLDGVEVIGYTVWGCIDPISFTTGEMRKRYGFIYVDRDNQGNGSLRRIKKDSFDWYKKVIETNGTEL</sequence>